<gene>
    <name evidence="1" type="ORF">OUZ56_015762</name>
</gene>
<proteinExistence type="predicted"/>
<organism evidence="1 2">
    <name type="scientific">Daphnia magna</name>
    <dbReference type="NCBI Taxonomy" id="35525"/>
    <lineage>
        <taxon>Eukaryota</taxon>
        <taxon>Metazoa</taxon>
        <taxon>Ecdysozoa</taxon>
        <taxon>Arthropoda</taxon>
        <taxon>Crustacea</taxon>
        <taxon>Branchiopoda</taxon>
        <taxon>Diplostraca</taxon>
        <taxon>Cladocera</taxon>
        <taxon>Anomopoda</taxon>
        <taxon>Daphniidae</taxon>
        <taxon>Daphnia</taxon>
    </lineage>
</organism>
<comment type="caution">
    <text evidence="1">The sequence shown here is derived from an EMBL/GenBank/DDBJ whole genome shotgun (WGS) entry which is preliminary data.</text>
</comment>
<accession>A0ABR0ANN8</accession>
<keyword evidence="2" id="KW-1185">Reference proteome</keyword>
<protein>
    <submittedName>
        <fullName evidence="1">Uncharacterized protein</fullName>
    </submittedName>
</protein>
<dbReference type="EMBL" id="JAOYFB010000038">
    <property type="protein sequence ID" value="KAK4026736.1"/>
    <property type="molecule type" value="Genomic_DNA"/>
</dbReference>
<sequence>MSFPASFDLGSPRLKKTIKLRFLFNGHVHAQTFDCGDPGPPLSAPPTTTPSQFRTFRFTFTSKLCTQ</sequence>
<reference evidence="1 2" key="1">
    <citation type="journal article" date="2023" name="Nucleic Acids Res.">
        <title>The hologenome of Daphnia magna reveals possible DNA methylation and microbiome-mediated evolution of the host genome.</title>
        <authorList>
            <person name="Chaturvedi A."/>
            <person name="Li X."/>
            <person name="Dhandapani V."/>
            <person name="Marshall H."/>
            <person name="Kissane S."/>
            <person name="Cuenca-Cambronero M."/>
            <person name="Asole G."/>
            <person name="Calvet F."/>
            <person name="Ruiz-Romero M."/>
            <person name="Marangio P."/>
            <person name="Guigo R."/>
            <person name="Rago D."/>
            <person name="Mirbahai L."/>
            <person name="Eastwood N."/>
            <person name="Colbourne J.K."/>
            <person name="Zhou J."/>
            <person name="Mallon E."/>
            <person name="Orsini L."/>
        </authorList>
    </citation>
    <scope>NUCLEOTIDE SEQUENCE [LARGE SCALE GENOMIC DNA]</scope>
    <source>
        <strain evidence="1">LRV0_1</strain>
    </source>
</reference>
<name>A0ABR0ANN8_9CRUS</name>
<dbReference type="Proteomes" id="UP001234178">
    <property type="component" value="Unassembled WGS sequence"/>
</dbReference>
<evidence type="ECO:0000313" key="2">
    <source>
        <dbReference type="Proteomes" id="UP001234178"/>
    </source>
</evidence>
<evidence type="ECO:0000313" key="1">
    <source>
        <dbReference type="EMBL" id="KAK4026736.1"/>
    </source>
</evidence>